<dbReference type="PROSITE" id="PS50994">
    <property type="entry name" value="INTEGRASE"/>
    <property type="match status" value="1"/>
</dbReference>
<dbReference type="GO" id="GO:0005634">
    <property type="term" value="C:nucleus"/>
    <property type="evidence" value="ECO:0007669"/>
    <property type="project" value="UniProtKB-ARBA"/>
</dbReference>
<accession>A0A0C3BVP6</accession>
<reference evidence="5" key="2">
    <citation type="submission" date="2015-01" db="EMBL/GenBank/DDBJ databases">
        <title>Evolutionary Origins and Diversification of the Mycorrhizal Mutualists.</title>
        <authorList>
            <consortium name="DOE Joint Genome Institute"/>
            <consortium name="Mycorrhizal Genomics Consortium"/>
            <person name="Kohler A."/>
            <person name="Kuo A."/>
            <person name="Nagy L.G."/>
            <person name="Floudas D."/>
            <person name="Copeland A."/>
            <person name="Barry K.W."/>
            <person name="Cichocki N."/>
            <person name="Veneault-Fourrey C."/>
            <person name="LaButti K."/>
            <person name="Lindquist E.A."/>
            <person name="Lipzen A."/>
            <person name="Lundell T."/>
            <person name="Morin E."/>
            <person name="Murat C."/>
            <person name="Riley R."/>
            <person name="Ohm R."/>
            <person name="Sun H."/>
            <person name="Tunlid A."/>
            <person name="Henrissat B."/>
            <person name="Grigoriev I.V."/>
            <person name="Hibbett D.S."/>
            <person name="Martin F."/>
        </authorList>
    </citation>
    <scope>NUCLEOTIDE SEQUENCE [LARGE SCALE GENOMIC DNA]</scope>
    <source>
        <strain evidence="5">h7</strain>
    </source>
</reference>
<dbReference type="Gene3D" id="3.30.420.10">
    <property type="entry name" value="Ribonuclease H-like superfamily/Ribonuclease H"/>
    <property type="match status" value="1"/>
</dbReference>
<dbReference type="GO" id="GO:0003723">
    <property type="term" value="F:RNA binding"/>
    <property type="evidence" value="ECO:0007669"/>
    <property type="project" value="UniProtKB-KW"/>
</dbReference>
<keyword evidence="1" id="KW-0694">RNA-binding</keyword>
<feature type="domain" description="Integrase catalytic" evidence="3">
    <location>
        <begin position="1"/>
        <end position="102"/>
    </location>
</feature>
<sequence>MTDGGPEFDNAEVRDFCASRGIRLHIVPAYSPWISGLVEGMNKILLGRLKRLCAPDLGEDKYDAMDVPENWPLHLDEAIRLLNRRILPLLKFSPNELLLGLVVNTPSTPVGVSDGPVTAGEVSLHSAYVNQQRLDGYSQIVENAHRRKEAFDKKVVGRAPREVIFKAGQLVQVYRSDLDYTFLAIRKLEPKWSAPRRVISRTRNSYKLETLEGLPIGGRFSSRRLRRFIPRDGTSLLEAQRAVEGALGLEEDAADMEGEIEDVNQGGEAGSGEDEDADVAEEGETGVEGVNVGEDVDPTLVSEDVGGEKGGPGEEFVEDENGDEAEFVEDENGDVVSKSDPSRAEDIVEDEEQVSDQAEEEIAAEEEVQTRRKEKTSPRRSKRLLRKFLSRVLKISRA</sequence>
<dbReference type="InterPro" id="IPR001584">
    <property type="entry name" value="Integrase_cat-core"/>
</dbReference>
<evidence type="ECO:0000313" key="5">
    <source>
        <dbReference type="Proteomes" id="UP000053424"/>
    </source>
</evidence>
<feature type="compositionally biased region" description="Basic and acidic residues" evidence="2">
    <location>
        <begin position="368"/>
        <end position="377"/>
    </location>
</feature>
<feature type="compositionally biased region" description="Acidic residues" evidence="2">
    <location>
        <begin position="271"/>
        <end position="285"/>
    </location>
</feature>
<keyword evidence="5" id="KW-1185">Reference proteome</keyword>
<dbReference type="HOGENOM" id="CLU_058076_0_0_1"/>
<feature type="region of interest" description="Disordered" evidence="2">
    <location>
        <begin position="263"/>
        <end position="380"/>
    </location>
</feature>
<evidence type="ECO:0000256" key="2">
    <source>
        <dbReference type="SAM" id="MobiDB-lite"/>
    </source>
</evidence>
<dbReference type="OrthoDB" id="3237746at2759"/>
<name>A0A0C3BVP6_HEBCY</name>
<dbReference type="InterPro" id="IPR012337">
    <property type="entry name" value="RNaseH-like_sf"/>
</dbReference>
<dbReference type="Proteomes" id="UP000053424">
    <property type="component" value="Unassembled WGS sequence"/>
</dbReference>
<dbReference type="EMBL" id="KN831819">
    <property type="protein sequence ID" value="KIM35491.1"/>
    <property type="molecule type" value="Genomic_DNA"/>
</dbReference>
<feature type="compositionally biased region" description="Acidic residues" evidence="2">
    <location>
        <begin position="315"/>
        <end position="333"/>
    </location>
</feature>
<reference evidence="4 5" key="1">
    <citation type="submission" date="2014-04" db="EMBL/GenBank/DDBJ databases">
        <authorList>
            <consortium name="DOE Joint Genome Institute"/>
            <person name="Kuo A."/>
            <person name="Gay G."/>
            <person name="Dore J."/>
            <person name="Kohler A."/>
            <person name="Nagy L.G."/>
            <person name="Floudas D."/>
            <person name="Copeland A."/>
            <person name="Barry K.W."/>
            <person name="Cichocki N."/>
            <person name="Veneault-Fourrey C."/>
            <person name="LaButti K."/>
            <person name="Lindquist E.A."/>
            <person name="Lipzen A."/>
            <person name="Lundell T."/>
            <person name="Morin E."/>
            <person name="Murat C."/>
            <person name="Sun H."/>
            <person name="Tunlid A."/>
            <person name="Henrissat B."/>
            <person name="Grigoriev I.V."/>
            <person name="Hibbett D.S."/>
            <person name="Martin F."/>
            <person name="Nordberg H.P."/>
            <person name="Cantor M.N."/>
            <person name="Hua S.X."/>
        </authorList>
    </citation>
    <scope>NUCLEOTIDE SEQUENCE [LARGE SCALE GENOMIC DNA]</scope>
    <source>
        <strain evidence="5">h7</strain>
    </source>
</reference>
<proteinExistence type="predicted"/>
<gene>
    <name evidence="4" type="ORF">M413DRAFT_32443</name>
</gene>
<evidence type="ECO:0000259" key="3">
    <source>
        <dbReference type="PROSITE" id="PS50994"/>
    </source>
</evidence>
<feature type="compositionally biased region" description="Acidic residues" evidence="2">
    <location>
        <begin position="347"/>
        <end position="367"/>
    </location>
</feature>
<evidence type="ECO:0000256" key="1">
    <source>
        <dbReference type="ARBA" id="ARBA00022884"/>
    </source>
</evidence>
<organism evidence="4 5">
    <name type="scientific">Hebeloma cylindrosporum</name>
    <dbReference type="NCBI Taxonomy" id="76867"/>
    <lineage>
        <taxon>Eukaryota</taxon>
        <taxon>Fungi</taxon>
        <taxon>Dikarya</taxon>
        <taxon>Basidiomycota</taxon>
        <taxon>Agaricomycotina</taxon>
        <taxon>Agaricomycetes</taxon>
        <taxon>Agaricomycetidae</taxon>
        <taxon>Agaricales</taxon>
        <taxon>Agaricineae</taxon>
        <taxon>Hymenogastraceae</taxon>
        <taxon>Hebeloma</taxon>
    </lineage>
</organism>
<dbReference type="AlphaFoldDB" id="A0A0C3BVP6"/>
<dbReference type="SUPFAM" id="SSF53098">
    <property type="entry name" value="Ribonuclease H-like"/>
    <property type="match status" value="1"/>
</dbReference>
<dbReference type="InterPro" id="IPR036397">
    <property type="entry name" value="RNaseH_sf"/>
</dbReference>
<dbReference type="GO" id="GO:0015074">
    <property type="term" value="P:DNA integration"/>
    <property type="evidence" value="ECO:0007669"/>
    <property type="project" value="InterPro"/>
</dbReference>
<protein>
    <recommendedName>
        <fullName evidence="3">Integrase catalytic domain-containing protein</fullName>
    </recommendedName>
</protein>
<evidence type="ECO:0000313" key="4">
    <source>
        <dbReference type="EMBL" id="KIM35491.1"/>
    </source>
</evidence>